<sequence>MIGEWLGLSKLLPGAASAAKAVYDRVVGNSPGLNFDTTSGGIELHVFNTRDETIIVETVQASPPLLGFSEGEALHDVLRAATRQVNDADGDRPIVVISPGEKAEIRILRTTLQGNQADQIIRVTARWRTARRRPFSRSTVSVSISVRDIRDLLVEVDRKQPGIVLV</sequence>
<evidence type="ECO:0000313" key="2">
    <source>
        <dbReference type="Proteomes" id="UP000183174"/>
    </source>
</evidence>
<evidence type="ECO:0000313" key="1">
    <source>
        <dbReference type="EMBL" id="SCB52123.1"/>
    </source>
</evidence>
<proteinExistence type="predicted"/>
<protein>
    <submittedName>
        <fullName evidence="1">Uncharacterized protein</fullName>
    </submittedName>
</protein>
<dbReference type="AlphaFoldDB" id="A0A1C3XIN3"/>
<dbReference type="EMBL" id="FMAE01000027">
    <property type="protein sequence ID" value="SCB52123.1"/>
    <property type="molecule type" value="Genomic_DNA"/>
</dbReference>
<dbReference type="RefSeq" id="WP_074448449.1">
    <property type="nucleotide sequence ID" value="NZ_FMAE01000027.1"/>
</dbReference>
<dbReference type="Proteomes" id="UP000183174">
    <property type="component" value="Unassembled WGS sequence"/>
</dbReference>
<reference evidence="1 2" key="1">
    <citation type="submission" date="2016-08" db="EMBL/GenBank/DDBJ databases">
        <authorList>
            <person name="Seilhamer J.J."/>
        </authorList>
    </citation>
    <scope>NUCLEOTIDE SEQUENCE [LARGE SCALE GENOMIC DNA]</scope>
    <source>
        <strain evidence="1 2">CCBAU 10071</strain>
    </source>
</reference>
<name>A0A1C3XIN3_9BRAD</name>
<accession>A0A1C3XIN3</accession>
<organism evidence="1 2">
    <name type="scientific">Bradyrhizobium yuanmingense</name>
    <dbReference type="NCBI Taxonomy" id="108015"/>
    <lineage>
        <taxon>Bacteria</taxon>
        <taxon>Pseudomonadati</taxon>
        <taxon>Pseudomonadota</taxon>
        <taxon>Alphaproteobacteria</taxon>
        <taxon>Hyphomicrobiales</taxon>
        <taxon>Nitrobacteraceae</taxon>
        <taxon>Bradyrhizobium</taxon>
    </lineage>
</organism>
<gene>
    <name evidence="1" type="ORF">GA0061099_102710</name>
</gene>